<evidence type="ECO:0000313" key="1">
    <source>
        <dbReference type="EMBL" id="RGW47126.1"/>
    </source>
</evidence>
<protein>
    <recommendedName>
        <fullName evidence="5">Replication terminator protein</fullName>
    </recommendedName>
</protein>
<name>A0A395XM95_9FIRM</name>
<dbReference type="EMBL" id="QSAJ01000069">
    <property type="protein sequence ID" value="RGW47126.1"/>
    <property type="molecule type" value="Genomic_DNA"/>
</dbReference>
<evidence type="ECO:0000313" key="2">
    <source>
        <dbReference type="EMBL" id="RHF79280.1"/>
    </source>
</evidence>
<dbReference type="AlphaFoldDB" id="A0A395XM95"/>
<dbReference type="Proteomes" id="UP000285666">
    <property type="component" value="Unassembled WGS sequence"/>
</dbReference>
<sequence length="131" mass="14324">MRHFNLETFAGGELSRQINRDIEAVMRNVVDPNTDVKAKRKITVTIEFKPNEQRNFITTNVNSKPTLAPALGAVTALGVQQDLTSGAIDVAEIGSKMPEATVKVEGKTVDTETGEIMEKGSKVVDLRKREA</sequence>
<evidence type="ECO:0000313" key="4">
    <source>
        <dbReference type="Proteomes" id="UP000285666"/>
    </source>
</evidence>
<proteinExistence type="predicted"/>
<dbReference type="RefSeq" id="WP_029731746.1">
    <property type="nucleotide sequence ID" value="NZ_CP173381.1"/>
</dbReference>
<dbReference type="Proteomes" id="UP000266376">
    <property type="component" value="Unassembled WGS sequence"/>
</dbReference>
<evidence type="ECO:0000313" key="3">
    <source>
        <dbReference type="Proteomes" id="UP000266376"/>
    </source>
</evidence>
<dbReference type="EMBL" id="QRHN01000006">
    <property type="protein sequence ID" value="RHF79280.1"/>
    <property type="molecule type" value="Genomic_DNA"/>
</dbReference>
<comment type="caution">
    <text evidence="1">The sequence shown here is derived from an EMBL/GenBank/DDBJ whole genome shotgun (WGS) entry which is preliminary data.</text>
</comment>
<accession>A0A395XM95</accession>
<evidence type="ECO:0008006" key="5">
    <source>
        <dbReference type="Google" id="ProtNLM"/>
    </source>
</evidence>
<organism evidence="1 3">
    <name type="scientific">Dorea formicigenerans</name>
    <dbReference type="NCBI Taxonomy" id="39486"/>
    <lineage>
        <taxon>Bacteria</taxon>
        <taxon>Bacillati</taxon>
        <taxon>Bacillota</taxon>
        <taxon>Clostridia</taxon>
        <taxon>Lachnospirales</taxon>
        <taxon>Lachnospiraceae</taxon>
        <taxon>Dorea</taxon>
    </lineage>
</organism>
<reference evidence="3 4" key="1">
    <citation type="submission" date="2018-08" db="EMBL/GenBank/DDBJ databases">
        <title>A genome reference for cultivated species of the human gut microbiota.</title>
        <authorList>
            <person name="Zou Y."/>
            <person name="Xue W."/>
            <person name="Luo G."/>
        </authorList>
    </citation>
    <scope>NUCLEOTIDE SEQUENCE [LARGE SCALE GENOMIC DNA]</scope>
    <source>
        <strain evidence="1 3">AF12-11</strain>
        <strain evidence="2 4">AM23-7AC</strain>
    </source>
</reference>
<gene>
    <name evidence="2" type="ORF">DW658_06170</name>
    <name evidence="1" type="ORF">DWV67_15695</name>
</gene>